<evidence type="ECO:0000313" key="2">
    <source>
        <dbReference type="Proteomes" id="UP000019095"/>
    </source>
</evidence>
<keyword evidence="2" id="KW-1185">Reference proteome</keyword>
<proteinExistence type="predicted"/>
<name>W0PCY1_ADVMD</name>
<dbReference type="AlphaFoldDB" id="W0PCY1"/>
<dbReference type="KEGG" id="amim:MIM_c26550"/>
<sequence length="145" mass="16286">MSNNVTFHVAYTVTTDVSAQDIWAIWVDVNNWNKWDHGIAHSELSGSFNEGSRFVLTPQGGEPIDITLKTVTQGEAFSDEAHLPFGSIRNVHHMRMVGRKLQVTHEVYADIDEASAQFFGNEIWPHMQSGLPEAVNNLILLAQRK</sequence>
<evidence type="ECO:0000313" key="1">
    <source>
        <dbReference type="EMBL" id="AHG64724.1"/>
    </source>
</evidence>
<dbReference type="HOGENOM" id="CLU_141027_1_0_4"/>
<dbReference type="EMBL" id="CP003915">
    <property type="protein sequence ID" value="AHG64724.1"/>
    <property type="molecule type" value="Genomic_DNA"/>
</dbReference>
<dbReference type="PATRIC" id="fig|1247726.3.peg.2917"/>
<dbReference type="OrthoDB" id="9810827at2"/>
<dbReference type="eggNOG" id="COG3832">
    <property type="taxonomic scope" value="Bacteria"/>
</dbReference>
<organism evidence="1 2">
    <name type="scientific">Advenella mimigardefordensis (strain DSM 17166 / LMG 22922 / DPN7)</name>
    <dbReference type="NCBI Taxonomy" id="1247726"/>
    <lineage>
        <taxon>Bacteria</taxon>
        <taxon>Pseudomonadati</taxon>
        <taxon>Pseudomonadota</taxon>
        <taxon>Betaproteobacteria</taxon>
        <taxon>Burkholderiales</taxon>
        <taxon>Alcaligenaceae</taxon>
    </lineage>
</organism>
<dbReference type="InterPro" id="IPR023393">
    <property type="entry name" value="START-like_dom_sf"/>
</dbReference>
<protein>
    <submittedName>
        <fullName evidence="1">START-like domain-containing protein</fullName>
    </submittedName>
</protein>
<dbReference type="SUPFAM" id="SSF55961">
    <property type="entry name" value="Bet v1-like"/>
    <property type="match status" value="1"/>
</dbReference>
<dbReference type="RefSeq" id="WP_025373373.1">
    <property type="nucleotide sequence ID" value="NZ_CP003915.1"/>
</dbReference>
<gene>
    <name evidence="1" type="ORF">MIM_c26550</name>
</gene>
<dbReference type="Proteomes" id="UP000019095">
    <property type="component" value="Chromosome"/>
</dbReference>
<reference evidence="1 2" key="1">
    <citation type="journal article" date="2014" name="Microbiology">
        <title>Unravelling the complete genome sequence of Advenella mimigardefordensis strain DPN7T and novel insights in the catabolism of the xenobiotic polythioester precursor 3,3'-dithiodipropionate.</title>
        <authorList>
            <person name="Wubbeler J.H."/>
            <person name="Hiessl S."/>
            <person name="Schuldes J."/>
            <person name="Thurmer A."/>
            <person name="Daniel R."/>
            <person name="Steinbuchel A."/>
        </authorList>
    </citation>
    <scope>NUCLEOTIDE SEQUENCE [LARGE SCALE GENOMIC DNA]</scope>
    <source>
        <strain evidence="2">DSM 17166 / LMG 22922 / DPN7</strain>
    </source>
</reference>
<dbReference type="Gene3D" id="3.30.530.20">
    <property type="match status" value="1"/>
</dbReference>
<accession>W0PCY1</accession>